<sequence>MFRRVVLVTCLFVLVTLASGQGRGNGNRKGNGNEEEEPPPPEQSPFGGKEDGALVTFARAVLDITLGITDAVKDGAQALEHSAFSFVTALF</sequence>
<organism evidence="3 4">
    <name type="scientific">Plutella xylostella</name>
    <name type="common">Diamondback moth</name>
    <name type="synonym">Plutella maculipennis</name>
    <dbReference type="NCBI Taxonomy" id="51655"/>
    <lineage>
        <taxon>Eukaryota</taxon>
        <taxon>Metazoa</taxon>
        <taxon>Ecdysozoa</taxon>
        <taxon>Arthropoda</taxon>
        <taxon>Hexapoda</taxon>
        <taxon>Insecta</taxon>
        <taxon>Pterygota</taxon>
        <taxon>Neoptera</taxon>
        <taxon>Endopterygota</taxon>
        <taxon>Lepidoptera</taxon>
        <taxon>Glossata</taxon>
        <taxon>Ditrysia</taxon>
        <taxon>Yponomeutoidea</taxon>
        <taxon>Plutellidae</taxon>
        <taxon>Plutella</taxon>
    </lineage>
</organism>
<dbReference type="EMBL" id="JAHIBW010000013">
    <property type="protein sequence ID" value="KAG7305583.1"/>
    <property type="molecule type" value="Genomic_DNA"/>
</dbReference>
<name>A0ABQ7QL08_PLUXY</name>
<dbReference type="Proteomes" id="UP000823941">
    <property type="component" value="Chromosome 13"/>
</dbReference>
<evidence type="ECO:0000313" key="3">
    <source>
        <dbReference type="EMBL" id="KAG7305583.1"/>
    </source>
</evidence>
<feature type="signal peptide" evidence="2">
    <location>
        <begin position="1"/>
        <end position="20"/>
    </location>
</feature>
<reference evidence="3 4" key="1">
    <citation type="submission" date="2021-06" db="EMBL/GenBank/DDBJ databases">
        <title>A haploid diamondback moth (Plutella xylostella L.) genome assembly resolves 31 chromosomes and identifies a diamide resistance mutation.</title>
        <authorList>
            <person name="Ward C.M."/>
            <person name="Perry K.D."/>
            <person name="Baker G."/>
            <person name="Powis K."/>
            <person name="Heckel D.G."/>
            <person name="Baxter S.W."/>
        </authorList>
    </citation>
    <scope>NUCLEOTIDE SEQUENCE [LARGE SCALE GENOMIC DNA]</scope>
    <source>
        <strain evidence="3 4">LV</strain>
        <tissue evidence="3">Single pupa</tissue>
    </source>
</reference>
<comment type="caution">
    <text evidence="3">The sequence shown here is derived from an EMBL/GenBank/DDBJ whole genome shotgun (WGS) entry which is preliminary data.</text>
</comment>
<gene>
    <name evidence="3" type="ORF">JYU34_009668</name>
</gene>
<evidence type="ECO:0000256" key="2">
    <source>
        <dbReference type="SAM" id="SignalP"/>
    </source>
</evidence>
<feature type="chain" id="PRO_5047009065" evidence="2">
    <location>
        <begin position="21"/>
        <end position="91"/>
    </location>
</feature>
<keyword evidence="2" id="KW-0732">Signal</keyword>
<evidence type="ECO:0000256" key="1">
    <source>
        <dbReference type="SAM" id="MobiDB-lite"/>
    </source>
</evidence>
<accession>A0ABQ7QL08</accession>
<evidence type="ECO:0000313" key="4">
    <source>
        <dbReference type="Proteomes" id="UP000823941"/>
    </source>
</evidence>
<keyword evidence="4" id="KW-1185">Reference proteome</keyword>
<feature type="region of interest" description="Disordered" evidence="1">
    <location>
        <begin position="20"/>
        <end position="50"/>
    </location>
</feature>
<protein>
    <submittedName>
        <fullName evidence="3">Uncharacterized protein</fullName>
    </submittedName>
</protein>
<proteinExistence type="predicted"/>